<reference evidence="3 4" key="1">
    <citation type="submission" date="2013-03" db="EMBL/GenBank/DDBJ databases">
        <title>The Genome Sequence of Exophiala aquamarina CBS 119918.</title>
        <authorList>
            <consortium name="The Broad Institute Genomics Platform"/>
            <person name="Cuomo C."/>
            <person name="de Hoog S."/>
            <person name="Gorbushina A."/>
            <person name="Walker B."/>
            <person name="Young S.K."/>
            <person name="Zeng Q."/>
            <person name="Gargeya S."/>
            <person name="Fitzgerald M."/>
            <person name="Haas B."/>
            <person name="Abouelleil A."/>
            <person name="Allen A.W."/>
            <person name="Alvarado L."/>
            <person name="Arachchi H.M."/>
            <person name="Berlin A.M."/>
            <person name="Chapman S.B."/>
            <person name="Gainer-Dewar J."/>
            <person name="Goldberg J."/>
            <person name="Griggs A."/>
            <person name="Gujja S."/>
            <person name="Hansen M."/>
            <person name="Howarth C."/>
            <person name="Imamovic A."/>
            <person name="Ireland A."/>
            <person name="Larimer J."/>
            <person name="McCowan C."/>
            <person name="Murphy C."/>
            <person name="Pearson M."/>
            <person name="Poon T.W."/>
            <person name="Priest M."/>
            <person name="Roberts A."/>
            <person name="Saif S."/>
            <person name="Shea T."/>
            <person name="Sisk P."/>
            <person name="Sykes S."/>
            <person name="Wortman J."/>
            <person name="Nusbaum C."/>
            <person name="Birren B."/>
        </authorList>
    </citation>
    <scope>NUCLEOTIDE SEQUENCE [LARGE SCALE GENOMIC DNA]</scope>
    <source>
        <strain evidence="3 4">CBS 119918</strain>
    </source>
</reference>
<sequence>MAKIEVNQTTLATLRDKTVLITGGSNGIGRQTGLLLHSHGANVVIGDLDVVRGESLLREIGEQGIFEKTDVTNWESLRNLFERAKDQFGSVDIVLANAGIPERPPYLFDVVLDDNGLLKEPDFCLVDINLNGVLRSIATAHLWICQHHRSWISKVI</sequence>
<proteinExistence type="inferred from homology"/>
<dbReference type="Proteomes" id="UP000027920">
    <property type="component" value="Unassembled WGS sequence"/>
</dbReference>
<dbReference type="AlphaFoldDB" id="A0A072PMQ8"/>
<evidence type="ECO:0000256" key="2">
    <source>
        <dbReference type="ARBA" id="ARBA00023002"/>
    </source>
</evidence>
<keyword evidence="4" id="KW-1185">Reference proteome</keyword>
<comment type="similarity">
    <text evidence="1">Belongs to the short-chain dehydrogenases/reductases (SDR) family.</text>
</comment>
<dbReference type="HOGENOM" id="CLU_010194_13_4_1"/>
<dbReference type="GO" id="GO:0016491">
    <property type="term" value="F:oxidoreductase activity"/>
    <property type="evidence" value="ECO:0007669"/>
    <property type="project" value="UniProtKB-KW"/>
</dbReference>
<dbReference type="PRINTS" id="PR00081">
    <property type="entry name" value="GDHRDH"/>
</dbReference>
<evidence type="ECO:0000313" key="3">
    <source>
        <dbReference type="EMBL" id="KEF56780.1"/>
    </source>
</evidence>
<keyword evidence="2" id="KW-0560">Oxidoreductase</keyword>
<dbReference type="Pfam" id="PF00106">
    <property type="entry name" value="adh_short"/>
    <property type="match status" value="1"/>
</dbReference>
<dbReference type="EMBL" id="AMGV01000005">
    <property type="protein sequence ID" value="KEF56780.1"/>
    <property type="molecule type" value="Genomic_DNA"/>
</dbReference>
<dbReference type="PANTHER" id="PTHR43180:SF33">
    <property type="entry name" value="15-HYDROXYPROSTAGLANDIN DEHYDROGENASE [NAD(+)]-LIKE"/>
    <property type="match status" value="1"/>
</dbReference>
<dbReference type="InterPro" id="IPR036291">
    <property type="entry name" value="NAD(P)-bd_dom_sf"/>
</dbReference>
<dbReference type="InterPro" id="IPR002347">
    <property type="entry name" value="SDR_fam"/>
</dbReference>
<dbReference type="SUPFAM" id="SSF51735">
    <property type="entry name" value="NAD(P)-binding Rossmann-fold domains"/>
    <property type="match status" value="1"/>
</dbReference>
<protein>
    <recommendedName>
        <fullName evidence="5">3-oxoacyl-[acyl-carrier protein] reductase</fullName>
    </recommendedName>
</protein>
<dbReference type="STRING" id="1182545.A0A072PMQ8"/>
<dbReference type="PANTHER" id="PTHR43180">
    <property type="entry name" value="3-OXOACYL-(ACYL-CARRIER-PROTEIN) REDUCTASE (AFU_ORTHOLOGUE AFUA_6G11210)"/>
    <property type="match status" value="1"/>
</dbReference>
<accession>A0A072PMQ8</accession>
<evidence type="ECO:0008006" key="5">
    <source>
        <dbReference type="Google" id="ProtNLM"/>
    </source>
</evidence>
<comment type="caution">
    <text evidence="3">The sequence shown here is derived from an EMBL/GenBank/DDBJ whole genome shotgun (WGS) entry which is preliminary data.</text>
</comment>
<dbReference type="VEuPathDB" id="FungiDB:A1O9_06970"/>
<dbReference type="RefSeq" id="XP_013259370.1">
    <property type="nucleotide sequence ID" value="XM_013403916.1"/>
</dbReference>
<name>A0A072PMQ8_9EURO</name>
<dbReference type="GeneID" id="25281884"/>
<evidence type="ECO:0000256" key="1">
    <source>
        <dbReference type="ARBA" id="ARBA00006484"/>
    </source>
</evidence>
<dbReference type="Gene3D" id="3.40.50.720">
    <property type="entry name" value="NAD(P)-binding Rossmann-like Domain"/>
    <property type="match status" value="1"/>
</dbReference>
<dbReference type="OrthoDB" id="5371740at2759"/>
<gene>
    <name evidence="3" type="ORF">A1O9_06970</name>
</gene>
<organism evidence="3 4">
    <name type="scientific">Exophiala aquamarina CBS 119918</name>
    <dbReference type="NCBI Taxonomy" id="1182545"/>
    <lineage>
        <taxon>Eukaryota</taxon>
        <taxon>Fungi</taxon>
        <taxon>Dikarya</taxon>
        <taxon>Ascomycota</taxon>
        <taxon>Pezizomycotina</taxon>
        <taxon>Eurotiomycetes</taxon>
        <taxon>Chaetothyriomycetidae</taxon>
        <taxon>Chaetothyriales</taxon>
        <taxon>Herpotrichiellaceae</taxon>
        <taxon>Exophiala</taxon>
    </lineage>
</organism>
<evidence type="ECO:0000313" key="4">
    <source>
        <dbReference type="Proteomes" id="UP000027920"/>
    </source>
</evidence>